<dbReference type="Proteomes" id="UP001213691">
    <property type="component" value="Unassembled WGS sequence"/>
</dbReference>
<dbReference type="InterPro" id="IPR036444">
    <property type="entry name" value="PLipase_A2_dom_sf"/>
</dbReference>
<dbReference type="RefSeq" id="WP_274408384.1">
    <property type="nucleotide sequence ID" value="NZ_JAQQPZ010000002.1"/>
</dbReference>
<evidence type="ECO:0008006" key="3">
    <source>
        <dbReference type="Google" id="ProtNLM"/>
    </source>
</evidence>
<keyword evidence="2" id="KW-1185">Reference proteome</keyword>
<comment type="caution">
    <text evidence="1">The sequence shown here is derived from an EMBL/GenBank/DDBJ whole genome shotgun (WGS) entry which is preliminary data.</text>
</comment>
<dbReference type="SUPFAM" id="SSF48619">
    <property type="entry name" value="Phospholipase A2, PLA2"/>
    <property type="match status" value="1"/>
</dbReference>
<name>A0ABT5TI33_9GAMM</name>
<reference evidence="1 2" key="1">
    <citation type="submission" date="2023-02" db="EMBL/GenBank/DDBJ databases">
        <title>Genome sequence of Shewanella metallivivens ER-Te-42B-Light, sp. nov., enriched from sulfide tube worms (Riftia pachyptila) isolated from Explorer Ridge in the Pacific Ocean.</title>
        <authorList>
            <person name="Maltman C."/>
            <person name="Kuzyk S.B."/>
            <person name="Kyndt J.A."/>
            <person name="Yurkov V."/>
        </authorList>
    </citation>
    <scope>NUCLEOTIDE SEQUENCE [LARGE SCALE GENOMIC DNA]</scope>
    <source>
        <strain evidence="1 2">ER-Te-42B-Light</strain>
    </source>
</reference>
<evidence type="ECO:0000313" key="1">
    <source>
        <dbReference type="EMBL" id="MDD8058265.1"/>
    </source>
</evidence>
<gene>
    <name evidence="1" type="ORF">PQR79_03840</name>
</gene>
<proteinExistence type="predicted"/>
<protein>
    <recommendedName>
        <fullName evidence="3">FAD-binding oxidoreductase</fullName>
    </recommendedName>
</protein>
<evidence type="ECO:0000313" key="2">
    <source>
        <dbReference type="Proteomes" id="UP001213691"/>
    </source>
</evidence>
<organism evidence="1 2">
    <name type="scientific">Shewanella metallivivens</name>
    <dbReference type="NCBI Taxonomy" id="2872342"/>
    <lineage>
        <taxon>Bacteria</taxon>
        <taxon>Pseudomonadati</taxon>
        <taxon>Pseudomonadota</taxon>
        <taxon>Gammaproteobacteria</taxon>
        <taxon>Alteromonadales</taxon>
        <taxon>Shewanellaceae</taxon>
        <taxon>Shewanella</taxon>
    </lineage>
</organism>
<accession>A0ABT5TI33</accession>
<dbReference type="EMBL" id="JAQQPZ010000002">
    <property type="protein sequence ID" value="MDD8058265.1"/>
    <property type="molecule type" value="Genomic_DNA"/>
</dbReference>
<sequence>MSTSLWHHYCVFLPSRMPSEMHYRLSVLLLTVFTILLPIHFVRADTLAPFTSDGCSAFPDGTFEQGELWLGCCQKHDFDYWKGGTFDERLASDKALRVCVAKVGQPQIALLMLAGVRVGGTPYLPTQFRWGYGWPYPRDYGALTADELKQVELLSTNTIIRTTSKK</sequence>